<dbReference type="EMBL" id="LR796484">
    <property type="protein sequence ID" value="CAB4148174.1"/>
    <property type="molecule type" value="Genomic_DNA"/>
</dbReference>
<gene>
    <name evidence="1" type="ORF">UFOVP429_135</name>
    <name evidence="2" type="ORF">UFOVP696_32</name>
</gene>
<protein>
    <submittedName>
        <fullName evidence="2">Uncharacterized protein</fullName>
    </submittedName>
</protein>
<name>A0A6J5NH85_9CAUD</name>
<evidence type="ECO:0000313" key="1">
    <source>
        <dbReference type="EMBL" id="CAB4148174.1"/>
    </source>
</evidence>
<sequence length="112" mass="12116">MSTASNLEIVVADAAFYLIPQLTEDLRSAAKASGWPAEVIDSLSIKFDGAALSVDYPTAMAKTIEDLEYGTGVEMPNSVIRSFIYRSGETLEEVLANRSVSTLFDLEGVFSE</sequence>
<evidence type="ECO:0000313" key="2">
    <source>
        <dbReference type="EMBL" id="CAB4158157.1"/>
    </source>
</evidence>
<accession>A0A6J5NH85</accession>
<reference evidence="2" key="1">
    <citation type="submission" date="2020-04" db="EMBL/GenBank/DDBJ databases">
        <authorList>
            <person name="Chiriac C."/>
            <person name="Salcher M."/>
            <person name="Ghai R."/>
            <person name="Kavagutti S V."/>
        </authorList>
    </citation>
    <scope>NUCLEOTIDE SEQUENCE</scope>
</reference>
<dbReference type="EMBL" id="LR796666">
    <property type="protein sequence ID" value="CAB4158157.1"/>
    <property type="molecule type" value="Genomic_DNA"/>
</dbReference>
<proteinExistence type="predicted"/>
<organism evidence="2">
    <name type="scientific">uncultured Caudovirales phage</name>
    <dbReference type="NCBI Taxonomy" id="2100421"/>
    <lineage>
        <taxon>Viruses</taxon>
        <taxon>Duplodnaviria</taxon>
        <taxon>Heunggongvirae</taxon>
        <taxon>Uroviricota</taxon>
        <taxon>Caudoviricetes</taxon>
        <taxon>Peduoviridae</taxon>
        <taxon>Maltschvirus</taxon>
        <taxon>Maltschvirus maltsch</taxon>
    </lineage>
</organism>